<sequence>PLDAAAARALAARGAGGSPGANLRARVDACGGNPLFVTLLVEALAADDAIVLAADGRAEVADGALPASLATTVLGRLRALPAETVELLGLVSVLGSEFALADLASLTGRPAATLWPPLREALAAGLLVERGERLGFGHDVVREALYDDLPRSVRAGLHLEAGRALAAAGADALAVAEQLVRAERRGDAETIAWLERAAREAAARSAGVAAELLEAALELAGPADPARGRLDAELSLHLVAAGRRQEGELLLRRVLEERAYPPGEGALRLALARSLLDRGQVAEGLGEAAIAARSPSVAAGDRAEALAWATMGPLLAHDLDAAAAAAELAL</sequence>
<keyword evidence="2" id="KW-0067">ATP-binding</keyword>
<keyword evidence="4" id="KW-1185">Reference proteome</keyword>
<accession>A0ABU4I1Y4</accession>
<organism evidence="3 4">
    <name type="scientific">Conexibacter stalactiti</name>
    <dbReference type="NCBI Taxonomy" id="1940611"/>
    <lineage>
        <taxon>Bacteria</taxon>
        <taxon>Bacillati</taxon>
        <taxon>Actinomycetota</taxon>
        <taxon>Thermoleophilia</taxon>
        <taxon>Solirubrobacterales</taxon>
        <taxon>Conexibacteraceae</taxon>
        <taxon>Conexibacter</taxon>
    </lineage>
</organism>
<evidence type="ECO:0000313" key="4">
    <source>
        <dbReference type="Proteomes" id="UP001284601"/>
    </source>
</evidence>
<keyword evidence="1" id="KW-0547">Nucleotide-binding</keyword>
<dbReference type="PANTHER" id="PTHR16305:SF35">
    <property type="entry name" value="TRANSCRIPTIONAL ACTIVATOR DOMAIN"/>
    <property type="match status" value="1"/>
</dbReference>
<evidence type="ECO:0000256" key="1">
    <source>
        <dbReference type="ARBA" id="ARBA00022741"/>
    </source>
</evidence>
<evidence type="ECO:0008006" key="5">
    <source>
        <dbReference type="Google" id="ProtNLM"/>
    </source>
</evidence>
<proteinExistence type="predicted"/>
<dbReference type="Proteomes" id="UP001284601">
    <property type="component" value="Unassembled WGS sequence"/>
</dbReference>
<name>A0ABU4I1Y4_9ACTN</name>
<feature type="non-terminal residue" evidence="3">
    <location>
        <position position="330"/>
    </location>
</feature>
<dbReference type="PANTHER" id="PTHR16305">
    <property type="entry name" value="TESTICULAR SOLUBLE ADENYLYL CYCLASE"/>
    <property type="match status" value="1"/>
</dbReference>
<protein>
    <recommendedName>
        <fullName evidence="5">AfsR/SARP family transcriptional regulator</fullName>
    </recommendedName>
</protein>
<gene>
    <name evidence="3" type="ORF">R7226_31500</name>
</gene>
<comment type="caution">
    <text evidence="3">The sequence shown here is derived from an EMBL/GenBank/DDBJ whole genome shotgun (WGS) entry which is preliminary data.</text>
</comment>
<evidence type="ECO:0000313" key="3">
    <source>
        <dbReference type="EMBL" id="MDW5598927.1"/>
    </source>
</evidence>
<feature type="non-terminal residue" evidence="3">
    <location>
        <position position="1"/>
    </location>
</feature>
<reference evidence="4" key="1">
    <citation type="submission" date="2023-07" db="EMBL/GenBank/DDBJ databases">
        <title>Conexibacter stalactiti sp. nov., isolated from stalactites in a lava cave and emended description of the genus Conexibacter.</title>
        <authorList>
            <person name="Lee S.D."/>
        </authorList>
    </citation>
    <scope>NUCLEOTIDE SEQUENCE [LARGE SCALE GENOMIC DNA]</scope>
    <source>
        <strain evidence="4">KCTC 39840</strain>
    </source>
</reference>
<dbReference type="EMBL" id="JAWSTH010000234">
    <property type="protein sequence ID" value="MDW5598927.1"/>
    <property type="molecule type" value="Genomic_DNA"/>
</dbReference>
<evidence type="ECO:0000256" key="2">
    <source>
        <dbReference type="ARBA" id="ARBA00022840"/>
    </source>
</evidence>